<keyword evidence="1" id="KW-0812">Transmembrane</keyword>
<dbReference type="EMBL" id="AP004864">
    <property type="protein sequence ID" value="BAD21893.1"/>
    <property type="molecule type" value="Genomic_DNA"/>
</dbReference>
<dbReference type="Proteomes" id="UP000000763">
    <property type="component" value="Chromosome 2"/>
</dbReference>
<reference evidence="3" key="1">
    <citation type="journal article" date="2005" name="Nature">
        <title>The map-based sequence of the rice genome.</title>
        <authorList>
            <consortium name="International rice genome sequencing project (IRGSP)"/>
            <person name="Matsumoto T."/>
            <person name="Wu J."/>
            <person name="Kanamori H."/>
            <person name="Katayose Y."/>
            <person name="Fujisawa M."/>
            <person name="Namiki N."/>
            <person name="Mizuno H."/>
            <person name="Yamamoto K."/>
            <person name="Antonio B.A."/>
            <person name="Baba T."/>
            <person name="Sakata K."/>
            <person name="Nagamura Y."/>
            <person name="Aoki H."/>
            <person name="Arikawa K."/>
            <person name="Arita K."/>
            <person name="Bito T."/>
            <person name="Chiden Y."/>
            <person name="Fujitsuka N."/>
            <person name="Fukunaka R."/>
            <person name="Hamada M."/>
            <person name="Harada C."/>
            <person name="Hayashi A."/>
            <person name="Hijishita S."/>
            <person name="Honda M."/>
            <person name="Hosokawa S."/>
            <person name="Ichikawa Y."/>
            <person name="Idonuma A."/>
            <person name="Iijima M."/>
            <person name="Ikeda M."/>
            <person name="Ikeno M."/>
            <person name="Ito K."/>
            <person name="Ito S."/>
            <person name="Ito T."/>
            <person name="Ito Y."/>
            <person name="Ito Y."/>
            <person name="Iwabuchi A."/>
            <person name="Kamiya K."/>
            <person name="Karasawa W."/>
            <person name="Kurita K."/>
            <person name="Katagiri S."/>
            <person name="Kikuta A."/>
            <person name="Kobayashi H."/>
            <person name="Kobayashi N."/>
            <person name="Machita K."/>
            <person name="Maehara T."/>
            <person name="Masukawa M."/>
            <person name="Mizubayashi T."/>
            <person name="Mukai Y."/>
            <person name="Nagasaki H."/>
            <person name="Nagata Y."/>
            <person name="Naito S."/>
            <person name="Nakashima M."/>
            <person name="Nakama Y."/>
            <person name="Nakamichi Y."/>
            <person name="Nakamura M."/>
            <person name="Meguro A."/>
            <person name="Negishi M."/>
            <person name="Ohta I."/>
            <person name="Ohta T."/>
            <person name="Okamoto M."/>
            <person name="Ono N."/>
            <person name="Saji S."/>
            <person name="Sakaguchi M."/>
            <person name="Sakai K."/>
            <person name="Shibata M."/>
            <person name="Shimokawa T."/>
            <person name="Song J."/>
            <person name="Takazaki Y."/>
            <person name="Terasawa K."/>
            <person name="Tsugane M."/>
            <person name="Tsuji K."/>
            <person name="Ueda S."/>
            <person name="Waki K."/>
            <person name="Yamagata H."/>
            <person name="Yamamoto M."/>
            <person name="Yamamoto S."/>
            <person name="Yamane H."/>
            <person name="Yoshiki S."/>
            <person name="Yoshihara R."/>
            <person name="Yukawa K."/>
            <person name="Zhong H."/>
            <person name="Yano M."/>
            <person name="Yuan Q."/>
            <person name="Ouyang S."/>
            <person name="Liu J."/>
            <person name="Jones K.M."/>
            <person name="Gansberger K."/>
            <person name="Moffat K."/>
            <person name="Hill J."/>
            <person name="Bera J."/>
            <person name="Fadrosh D."/>
            <person name="Jin S."/>
            <person name="Johri S."/>
            <person name="Kim M."/>
            <person name="Overton L."/>
            <person name="Reardon M."/>
            <person name="Tsitrin T."/>
            <person name="Vuong H."/>
            <person name="Weaver B."/>
            <person name="Ciecko A."/>
            <person name="Tallon L."/>
            <person name="Jackson J."/>
            <person name="Pai G."/>
            <person name="Aken S.V."/>
            <person name="Utterback T."/>
            <person name="Reidmuller S."/>
            <person name="Feldblyum T."/>
            <person name="Hsiao J."/>
            <person name="Zismann V."/>
            <person name="Iobst S."/>
            <person name="de Vazeille A.R."/>
            <person name="Buell C.R."/>
            <person name="Ying K."/>
            <person name="Li Y."/>
            <person name="Lu T."/>
            <person name="Huang Y."/>
            <person name="Zhao Q."/>
            <person name="Feng Q."/>
            <person name="Zhang L."/>
            <person name="Zhu J."/>
            <person name="Weng Q."/>
            <person name="Mu J."/>
            <person name="Lu Y."/>
            <person name="Fan D."/>
            <person name="Liu Y."/>
            <person name="Guan J."/>
            <person name="Zhang Y."/>
            <person name="Yu S."/>
            <person name="Liu X."/>
            <person name="Zhang Y."/>
            <person name="Hong G."/>
            <person name="Han B."/>
            <person name="Choisne N."/>
            <person name="Demange N."/>
            <person name="Orjeda G."/>
            <person name="Samain S."/>
            <person name="Cattolico L."/>
            <person name="Pelletier E."/>
            <person name="Couloux A."/>
            <person name="Segurens B."/>
            <person name="Wincker P."/>
            <person name="D'Hont A."/>
            <person name="Scarpelli C."/>
            <person name="Weissenbach J."/>
            <person name="Salanoubat M."/>
            <person name="Quetier F."/>
            <person name="Yu Y."/>
            <person name="Kim H.R."/>
            <person name="Rambo T."/>
            <person name="Currie J."/>
            <person name="Collura K."/>
            <person name="Luo M."/>
            <person name="Yang T."/>
            <person name="Ammiraju J.S.S."/>
            <person name="Engler F."/>
            <person name="Soderlund C."/>
            <person name="Wing R.A."/>
            <person name="Palmer L.E."/>
            <person name="de la Bastide M."/>
            <person name="Spiegel L."/>
            <person name="Nascimento L."/>
            <person name="Zutavern T."/>
            <person name="O'Shaughnessy A."/>
            <person name="Dike S."/>
            <person name="Dedhia N."/>
            <person name="Preston R."/>
            <person name="Balija V."/>
            <person name="McCombie W.R."/>
            <person name="Chow T."/>
            <person name="Chen H."/>
            <person name="Chung M."/>
            <person name="Chen C."/>
            <person name="Shaw J."/>
            <person name="Wu H."/>
            <person name="Hsiao K."/>
            <person name="Chao Y."/>
            <person name="Chu M."/>
            <person name="Cheng C."/>
            <person name="Hour A."/>
            <person name="Lee P."/>
            <person name="Lin S."/>
            <person name="Lin Y."/>
            <person name="Liou J."/>
            <person name="Liu S."/>
            <person name="Hsing Y."/>
            <person name="Raghuvanshi S."/>
            <person name="Mohanty A."/>
            <person name="Bharti A.K."/>
            <person name="Gaur A."/>
            <person name="Gupta V."/>
            <person name="Kumar D."/>
            <person name="Ravi V."/>
            <person name="Vij S."/>
            <person name="Kapur A."/>
            <person name="Khurana P."/>
            <person name="Khurana P."/>
            <person name="Khurana J.P."/>
            <person name="Tyagi A.K."/>
            <person name="Gaikwad K."/>
            <person name="Singh A."/>
            <person name="Dalal V."/>
            <person name="Srivastava S."/>
            <person name="Dixit A."/>
            <person name="Pal A.K."/>
            <person name="Ghazi I.A."/>
            <person name="Yadav M."/>
            <person name="Pandit A."/>
            <person name="Bhargava A."/>
            <person name="Sureshbabu K."/>
            <person name="Batra K."/>
            <person name="Sharma T.R."/>
            <person name="Mohapatra T."/>
            <person name="Singh N.K."/>
            <person name="Messing J."/>
            <person name="Nelson A.B."/>
            <person name="Fuks G."/>
            <person name="Kavchok S."/>
            <person name="Keizer G."/>
            <person name="Linton E."/>
            <person name="Llaca V."/>
            <person name="Song R."/>
            <person name="Tanyolac B."/>
            <person name="Young S."/>
            <person name="Ho-Il K."/>
            <person name="Hahn J.H."/>
            <person name="Sangsakoo G."/>
            <person name="Vanavichit A."/>
            <person name="de Mattos Luiz.A.T."/>
            <person name="Zimmer P.D."/>
            <person name="Malone G."/>
            <person name="Dellagostin O."/>
            <person name="de Oliveira A.C."/>
            <person name="Bevan M."/>
            <person name="Bancroft I."/>
            <person name="Minx P."/>
            <person name="Cordum H."/>
            <person name="Wilson R."/>
            <person name="Cheng Z."/>
            <person name="Jin W."/>
            <person name="Jiang J."/>
            <person name="Leong S.A."/>
            <person name="Iwama H."/>
            <person name="Gojobori T."/>
            <person name="Itoh T."/>
            <person name="Niimura Y."/>
            <person name="Fujii Y."/>
            <person name="Habara T."/>
            <person name="Sakai H."/>
            <person name="Sato Y."/>
            <person name="Wilson G."/>
            <person name="Kumar K."/>
            <person name="McCouch S."/>
            <person name="Juretic N."/>
            <person name="Hoen D."/>
            <person name="Wright S."/>
            <person name="Bruskiewich R."/>
            <person name="Bureau T."/>
            <person name="Miyao A."/>
            <person name="Hirochika H."/>
            <person name="Nishikawa T."/>
            <person name="Kadowaki K."/>
            <person name="Sugiura M."/>
            <person name="Burr B."/>
            <person name="Sasaki T."/>
        </authorList>
    </citation>
    <scope>NUCLEOTIDE SEQUENCE [LARGE SCALE GENOMIC DNA]</scope>
    <source>
        <strain evidence="3">cv. Nipponbare</strain>
    </source>
</reference>
<dbReference type="AlphaFoldDB" id="Q6K754"/>
<feature type="transmembrane region" description="Helical" evidence="1">
    <location>
        <begin position="165"/>
        <end position="187"/>
    </location>
</feature>
<accession>Q6K754</accession>
<organism evidence="2 3">
    <name type="scientific">Oryza sativa subsp. japonica</name>
    <name type="common">Rice</name>
    <dbReference type="NCBI Taxonomy" id="39947"/>
    <lineage>
        <taxon>Eukaryota</taxon>
        <taxon>Viridiplantae</taxon>
        <taxon>Streptophyta</taxon>
        <taxon>Embryophyta</taxon>
        <taxon>Tracheophyta</taxon>
        <taxon>Spermatophyta</taxon>
        <taxon>Magnoliopsida</taxon>
        <taxon>Liliopsida</taxon>
        <taxon>Poales</taxon>
        <taxon>Poaceae</taxon>
        <taxon>BOP clade</taxon>
        <taxon>Oryzoideae</taxon>
        <taxon>Oryzeae</taxon>
        <taxon>Oryzinae</taxon>
        <taxon>Oryza</taxon>
        <taxon>Oryza sativa</taxon>
    </lineage>
</organism>
<keyword evidence="1" id="KW-0472">Membrane</keyword>
<proteinExistence type="predicted"/>
<evidence type="ECO:0000313" key="3">
    <source>
        <dbReference type="Proteomes" id="UP000000763"/>
    </source>
</evidence>
<feature type="transmembrane region" description="Helical" evidence="1">
    <location>
        <begin position="139"/>
        <end position="159"/>
    </location>
</feature>
<keyword evidence="1" id="KW-1133">Transmembrane helix</keyword>
<gene>
    <name evidence="2" type="primary">OSJNBa0048K16.24</name>
</gene>
<evidence type="ECO:0000256" key="1">
    <source>
        <dbReference type="SAM" id="Phobius"/>
    </source>
</evidence>
<reference evidence="3" key="2">
    <citation type="journal article" date="2008" name="Nucleic Acids Res.">
        <title>The rice annotation project database (RAP-DB): 2008 update.</title>
        <authorList>
            <consortium name="The rice annotation project (RAP)"/>
        </authorList>
    </citation>
    <scope>GENOME REANNOTATION</scope>
    <source>
        <strain evidence="3">cv. Nipponbare</strain>
    </source>
</reference>
<protein>
    <submittedName>
        <fullName evidence="2">Uncharacterized protein</fullName>
    </submittedName>
</protein>
<name>Q6K754_ORYSJ</name>
<sequence>MQPIPVMTVAEMLLESVDDILYNFLRDMFGQKFAAKTYGILEFVRDKCRVRQGHILYLWIKSTGTLTNLKARFWTCTEVKQIFQVSVFFSHQHQCPAGKRIRVGGGDDVGAVLGVSATVIEVAMDSSPCSVLRQPSSPFAAPVLAVLSMGTLWLASLWLSSPSVALALVVASAGVGVCVALDGVAVVTSRTLVTCSTLAGAIPGADSSSVGGSGRLVVNILLQADAFRILVNGCLFCPESCGSTLQVALFLAIPALIARHKSIGSLSKASLLMVGWLSSDPCPILIVRVVVRVPQIQ</sequence>
<evidence type="ECO:0000313" key="2">
    <source>
        <dbReference type="EMBL" id="BAD21893.1"/>
    </source>
</evidence>